<name>A0A165BCS4_9APHY</name>
<sequence length="547" mass="61272">MSDLTGDLFSDYLPVNIGIVLYRETVMSSGMSHECEHGGKASERSNRSTPISPETISDSEKEPTPPPKSASLTPMRRKAYVTMSMDSERSKDANRKAVQLSNEGSDHDAPDNHDSDEVMNEKGRYAVRDDPATLKRSRRAHGVTRLQNFVFYSPSPNKRSKAIVISSDEEKQDSDESEVRREDESAIDFIRRQREMNPTFILMAKLTDQRDELDHEIERQCVHCGRIGRQPVNDFIDDEVKKSDEGTDNGWLNDDEALSEDDSLNGFIVDDDEHPMPQGHKGKEKAEEKAVKIQGKKKEDPPRLLDRSLWDDLLKDTYANIPYTLLMPVSLMQALTIAKNLVYARGIIELMIRAKPWPGQVIIPGHVHPDKLKRVISPNHGEMQIKELHIVSIMQEWELALGFHGMLFGHDIEDGGEMTVKNIRFSAFEGMSFSTCMSHTESNEMSSSYNTKLKMLLGEHSTSLRKAGPSTHSSPSEVLPLFPKPVLGNLAIGDTNVPATCPLLKMELPDCVLVAVLHTAKVWNSADQGDTMSFNILSVLLLLLPKS</sequence>
<feature type="compositionally biased region" description="Basic and acidic residues" evidence="1">
    <location>
        <begin position="284"/>
        <end position="299"/>
    </location>
</feature>
<evidence type="ECO:0000256" key="1">
    <source>
        <dbReference type="SAM" id="MobiDB-lite"/>
    </source>
</evidence>
<feature type="region of interest" description="Disordered" evidence="1">
    <location>
        <begin position="265"/>
        <end position="299"/>
    </location>
</feature>
<protein>
    <submittedName>
        <fullName evidence="2">Uncharacterized protein</fullName>
    </submittedName>
</protein>
<dbReference type="Proteomes" id="UP000076871">
    <property type="component" value="Unassembled WGS sequence"/>
</dbReference>
<dbReference type="GeneID" id="63824409"/>
<accession>A0A165BCS4</accession>
<gene>
    <name evidence="2" type="ORF">LAESUDRAFT_717953</name>
</gene>
<dbReference type="AlphaFoldDB" id="A0A165BCS4"/>
<reference evidence="2 3" key="1">
    <citation type="journal article" date="2016" name="Mol. Biol. Evol.">
        <title>Comparative Genomics of Early-Diverging Mushroom-Forming Fungi Provides Insights into the Origins of Lignocellulose Decay Capabilities.</title>
        <authorList>
            <person name="Nagy L.G."/>
            <person name="Riley R."/>
            <person name="Tritt A."/>
            <person name="Adam C."/>
            <person name="Daum C."/>
            <person name="Floudas D."/>
            <person name="Sun H."/>
            <person name="Yadav J.S."/>
            <person name="Pangilinan J."/>
            <person name="Larsson K.H."/>
            <person name="Matsuura K."/>
            <person name="Barry K."/>
            <person name="Labutti K."/>
            <person name="Kuo R."/>
            <person name="Ohm R.A."/>
            <person name="Bhattacharya S.S."/>
            <person name="Shirouzu T."/>
            <person name="Yoshinaga Y."/>
            <person name="Martin F.M."/>
            <person name="Grigoriev I.V."/>
            <person name="Hibbett D.S."/>
        </authorList>
    </citation>
    <scope>NUCLEOTIDE SEQUENCE [LARGE SCALE GENOMIC DNA]</scope>
    <source>
        <strain evidence="2 3">93-53</strain>
    </source>
</reference>
<proteinExistence type="predicted"/>
<feature type="compositionally biased region" description="Basic and acidic residues" evidence="1">
    <location>
        <begin position="86"/>
        <end position="95"/>
    </location>
</feature>
<feature type="region of interest" description="Disordered" evidence="1">
    <location>
        <begin position="32"/>
        <end position="140"/>
    </location>
</feature>
<keyword evidence="3" id="KW-1185">Reference proteome</keyword>
<evidence type="ECO:0000313" key="2">
    <source>
        <dbReference type="EMBL" id="KZT00758.1"/>
    </source>
</evidence>
<feature type="compositionally biased region" description="Basic and acidic residues" evidence="1">
    <location>
        <begin position="33"/>
        <end position="46"/>
    </location>
</feature>
<feature type="region of interest" description="Disordered" evidence="1">
    <location>
        <begin position="161"/>
        <end position="184"/>
    </location>
</feature>
<dbReference type="InParanoid" id="A0A165BCS4"/>
<feature type="compositionally biased region" description="Polar residues" evidence="1">
    <location>
        <begin position="47"/>
        <end position="56"/>
    </location>
</feature>
<evidence type="ECO:0000313" key="3">
    <source>
        <dbReference type="Proteomes" id="UP000076871"/>
    </source>
</evidence>
<dbReference type="EMBL" id="KV427678">
    <property type="protein sequence ID" value="KZT00758.1"/>
    <property type="molecule type" value="Genomic_DNA"/>
</dbReference>
<organism evidence="2 3">
    <name type="scientific">Laetiporus sulphureus 93-53</name>
    <dbReference type="NCBI Taxonomy" id="1314785"/>
    <lineage>
        <taxon>Eukaryota</taxon>
        <taxon>Fungi</taxon>
        <taxon>Dikarya</taxon>
        <taxon>Basidiomycota</taxon>
        <taxon>Agaricomycotina</taxon>
        <taxon>Agaricomycetes</taxon>
        <taxon>Polyporales</taxon>
        <taxon>Laetiporus</taxon>
    </lineage>
</organism>
<dbReference type="RefSeq" id="XP_040758498.1">
    <property type="nucleotide sequence ID" value="XM_040907380.1"/>
</dbReference>
<feature type="compositionally biased region" description="Basic and acidic residues" evidence="1">
    <location>
        <begin position="104"/>
        <end position="133"/>
    </location>
</feature>